<dbReference type="EMBL" id="KI392442">
    <property type="protein sequence ID" value="ERN16544.1"/>
    <property type="molecule type" value="Genomic_DNA"/>
</dbReference>
<protein>
    <submittedName>
        <fullName evidence="2">Uncharacterized protein</fullName>
    </submittedName>
</protein>
<gene>
    <name evidence="2" type="ORF">AMTR_s00031p00142830</name>
</gene>
<reference evidence="3" key="1">
    <citation type="journal article" date="2013" name="Science">
        <title>The Amborella genome and the evolution of flowering plants.</title>
        <authorList>
            <consortium name="Amborella Genome Project"/>
        </authorList>
    </citation>
    <scope>NUCLEOTIDE SEQUENCE [LARGE SCALE GENOMIC DNA]</scope>
</reference>
<dbReference type="Proteomes" id="UP000017836">
    <property type="component" value="Unassembled WGS sequence"/>
</dbReference>
<feature type="region of interest" description="Disordered" evidence="1">
    <location>
        <begin position="75"/>
        <end position="104"/>
    </location>
</feature>
<name>U5D2B4_AMBTC</name>
<organism evidence="2 3">
    <name type="scientific">Amborella trichopoda</name>
    <dbReference type="NCBI Taxonomy" id="13333"/>
    <lineage>
        <taxon>Eukaryota</taxon>
        <taxon>Viridiplantae</taxon>
        <taxon>Streptophyta</taxon>
        <taxon>Embryophyta</taxon>
        <taxon>Tracheophyta</taxon>
        <taxon>Spermatophyta</taxon>
        <taxon>Magnoliopsida</taxon>
        <taxon>Amborellales</taxon>
        <taxon>Amborellaceae</taxon>
        <taxon>Amborella</taxon>
    </lineage>
</organism>
<dbReference type="Gramene" id="ERN16544">
    <property type="protein sequence ID" value="ERN16544"/>
    <property type="gene ID" value="AMTR_s00031p00142830"/>
</dbReference>
<dbReference type="HOGENOM" id="CLU_1498260_0_0_1"/>
<evidence type="ECO:0000313" key="2">
    <source>
        <dbReference type="EMBL" id="ERN16544.1"/>
    </source>
</evidence>
<evidence type="ECO:0000256" key="1">
    <source>
        <dbReference type="SAM" id="MobiDB-lite"/>
    </source>
</evidence>
<proteinExistence type="predicted"/>
<evidence type="ECO:0000313" key="3">
    <source>
        <dbReference type="Proteomes" id="UP000017836"/>
    </source>
</evidence>
<dbReference type="AlphaFoldDB" id="U5D2B4"/>
<sequence length="180" mass="19114">MTLDPSVASSVQKVDLVMIEPIREPRQVELQVERLIRTYYCSAETNEGMEQHEATSPGDVGDEGLSLVGGDEPVFNKQPKATTPNEMAECDEGPNTSQGEKPRVDEMPKQRVGVVLEVAKGTGDEGLDTIRGEAPEESGGMGFEVSLSEAAIVMVVVSLKATPVAATSAAIPSAEETARQ</sequence>
<accession>U5D2B4</accession>
<keyword evidence="3" id="KW-1185">Reference proteome</keyword>